<evidence type="ECO:0000313" key="2">
    <source>
        <dbReference type="EMBL" id="OLP82238.1"/>
    </source>
</evidence>
<gene>
    <name evidence="2" type="ORF">AK812_SmicGene37121</name>
</gene>
<dbReference type="OrthoDB" id="420043at2759"/>
<dbReference type="EMBL" id="LSRX01001212">
    <property type="protein sequence ID" value="OLP82238.1"/>
    <property type="molecule type" value="Genomic_DNA"/>
</dbReference>
<proteinExistence type="predicted"/>
<evidence type="ECO:0000259" key="1">
    <source>
        <dbReference type="PROSITE" id="PS50020"/>
    </source>
</evidence>
<feature type="domain" description="WW" evidence="1">
    <location>
        <begin position="91"/>
        <end position="118"/>
    </location>
</feature>
<protein>
    <recommendedName>
        <fullName evidence="1">WW domain-containing protein</fullName>
    </recommendedName>
</protein>
<evidence type="ECO:0000313" key="3">
    <source>
        <dbReference type="Proteomes" id="UP000186817"/>
    </source>
</evidence>
<accession>A0A1Q9CH18</accession>
<dbReference type="PROSITE" id="PS50020">
    <property type="entry name" value="WW_DOMAIN_2"/>
    <property type="match status" value="1"/>
</dbReference>
<sequence>MEPGAYARSTFRRCAAGRTNSMSVNAALRRLRASASLTEVVGLLRPGRLLQLRLGCIMILSRRLGWARALAPSCGSQMNRQVEAEKAYKRWYSVQDSEGNTYFCSRETGEAMWEHPASVVLPSFYLKIRAVEYLLDEDYLAGLGVATDSPESPRPAAREGRLSRTLGRIFARSHSLTSSEGSLLSARLPRLSSKEVGSPCKVPTCISTNSCSTASFGDIDEAFDHGREDDEESELSEVPEVALLVDSWASEEP</sequence>
<dbReference type="SUPFAM" id="SSF51045">
    <property type="entry name" value="WW domain"/>
    <property type="match status" value="1"/>
</dbReference>
<comment type="caution">
    <text evidence="2">The sequence shown here is derived from an EMBL/GenBank/DDBJ whole genome shotgun (WGS) entry which is preliminary data.</text>
</comment>
<reference evidence="2 3" key="1">
    <citation type="submission" date="2016-02" db="EMBL/GenBank/DDBJ databases">
        <title>Genome analysis of coral dinoflagellate symbionts highlights evolutionary adaptations to a symbiotic lifestyle.</title>
        <authorList>
            <person name="Aranda M."/>
            <person name="Li Y."/>
            <person name="Liew Y.J."/>
            <person name="Baumgarten S."/>
            <person name="Simakov O."/>
            <person name="Wilson M."/>
            <person name="Piel J."/>
            <person name="Ashoor H."/>
            <person name="Bougouffa S."/>
            <person name="Bajic V.B."/>
            <person name="Ryu T."/>
            <person name="Ravasi T."/>
            <person name="Bayer T."/>
            <person name="Micklem G."/>
            <person name="Kim H."/>
            <person name="Bhak J."/>
            <person name="Lajeunesse T.C."/>
            <person name="Voolstra C.R."/>
        </authorList>
    </citation>
    <scope>NUCLEOTIDE SEQUENCE [LARGE SCALE GENOMIC DNA]</scope>
    <source>
        <strain evidence="2 3">CCMP2467</strain>
    </source>
</reference>
<dbReference type="Proteomes" id="UP000186817">
    <property type="component" value="Unassembled WGS sequence"/>
</dbReference>
<dbReference type="InterPro" id="IPR001202">
    <property type="entry name" value="WW_dom"/>
</dbReference>
<keyword evidence="3" id="KW-1185">Reference proteome</keyword>
<dbReference type="AlphaFoldDB" id="A0A1Q9CH18"/>
<organism evidence="2 3">
    <name type="scientific">Symbiodinium microadriaticum</name>
    <name type="common">Dinoflagellate</name>
    <name type="synonym">Zooxanthella microadriatica</name>
    <dbReference type="NCBI Taxonomy" id="2951"/>
    <lineage>
        <taxon>Eukaryota</taxon>
        <taxon>Sar</taxon>
        <taxon>Alveolata</taxon>
        <taxon>Dinophyceae</taxon>
        <taxon>Suessiales</taxon>
        <taxon>Symbiodiniaceae</taxon>
        <taxon>Symbiodinium</taxon>
    </lineage>
</organism>
<name>A0A1Q9CH18_SYMMI</name>
<dbReference type="InterPro" id="IPR036020">
    <property type="entry name" value="WW_dom_sf"/>
</dbReference>
<dbReference type="Gene3D" id="2.20.70.10">
    <property type="match status" value="1"/>
</dbReference>